<dbReference type="Gene3D" id="3.40.350.10">
    <property type="entry name" value="Creatinase/prolidase N-terminal domain"/>
    <property type="match status" value="1"/>
</dbReference>
<gene>
    <name evidence="2" type="ORF">VLY81_09180</name>
</gene>
<organism evidence="2 3">
    <name type="scientific">Geochorda subterranea</name>
    <dbReference type="NCBI Taxonomy" id="3109564"/>
    <lineage>
        <taxon>Bacteria</taxon>
        <taxon>Bacillati</taxon>
        <taxon>Bacillota</taxon>
        <taxon>Limnochordia</taxon>
        <taxon>Limnochordales</taxon>
        <taxon>Geochordaceae</taxon>
        <taxon>Geochorda</taxon>
    </lineage>
</organism>
<sequence>MTPEESALRRQEIAEKRERLNRLLQSLKLDALLVGRRDNFAWVTAGGDNHVALATETGEGYLLVEPDRWTLVATNIETPRLTREELGDLPVPLDVEAAPWWQGVELTIERLVKGRRVGSDTGVAGTPNVAAALRELRLPLTVPECQRIRVVGRQASEALEAVMTRELAPGQTELELAGRISRALWERGLEPTVVLVAADDRVRQFRHPVPTARAVDRYVMGVVCARRGGLTVALTRLAHFGRVPGDLRARHEAVCRVDAAMMAATRPGVRVADVLEAGARAYRKEGFGEEWRLHHQGGAIGYANREYLATPDGSQVVTAPAAFAWNPSITGTKSEDTILVGANSRDGIEIVTAHSPAWPTVEVEVAGQSLPRPGILELARSRASG</sequence>
<keyword evidence="3" id="KW-1185">Reference proteome</keyword>
<dbReference type="RefSeq" id="WP_324667867.1">
    <property type="nucleotide sequence ID" value="NZ_CP141614.1"/>
</dbReference>
<proteinExistence type="predicted"/>
<evidence type="ECO:0000259" key="1">
    <source>
        <dbReference type="Pfam" id="PF00557"/>
    </source>
</evidence>
<dbReference type="InterPro" id="IPR036005">
    <property type="entry name" value="Creatinase/aminopeptidase-like"/>
</dbReference>
<dbReference type="SUPFAM" id="SSF55920">
    <property type="entry name" value="Creatinase/aminopeptidase"/>
    <property type="match status" value="1"/>
</dbReference>
<protein>
    <submittedName>
        <fullName evidence="2">M24 family metallopeptidase</fullName>
    </submittedName>
</protein>
<dbReference type="Gene3D" id="3.90.230.10">
    <property type="entry name" value="Creatinase/methionine aminopeptidase superfamily"/>
    <property type="match status" value="1"/>
</dbReference>
<dbReference type="InterPro" id="IPR000994">
    <property type="entry name" value="Pept_M24"/>
</dbReference>
<evidence type="ECO:0000313" key="2">
    <source>
        <dbReference type="EMBL" id="WRP13622.1"/>
    </source>
</evidence>
<dbReference type="SUPFAM" id="SSF53092">
    <property type="entry name" value="Creatinase/prolidase N-terminal domain"/>
    <property type="match status" value="1"/>
</dbReference>
<dbReference type="PANTHER" id="PTHR46112:SF2">
    <property type="entry name" value="XAA-PRO AMINOPEPTIDASE P-RELATED"/>
    <property type="match status" value="1"/>
</dbReference>
<reference evidence="3" key="1">
    <citation type="submission" date="2023-12" db="EMBL/GenBank/DDBJ databases">
        <title>Novel isolates from deep terrestrial aquifers shed light on the physiology and ecology of the class Limnochordia.</title>
        <authorList>
            <person name="Karnachuk O.V."/>
            <person name="Lukina A.P."/>
            <person name="Avakyan M.R."/>
            <person name="Kadnikov V."/>
            <person name="Begmatov S."/>
            <person name="Beletsky A.V."/>
            <person name="Mardanov A.V."/>
            <person name="Ravin N.V."/>
        </authorList>
    </citation>
    <scope>NUCLEOTIDE SEQUENCE [LARGE SCALE GENOMIC DNA]</scope>
    <source>
        <strain evidence="3">LN</strain>
    </source>
</reference>
<dbReference type="InterPro" id="IPR029149">
    <property type="entry name" value="Creatin/AminoP/Spt16_N"/>
</dbReference>
<feature type="domain" description="Peptidase M24" evidence="1">
    <location>
        <begin position="147"/>
        <end position="340"/>
    </location>
</feature>
<dbReference type="Proteomes" id="UP001333102">
    <property type="component" value="Chromosome"/>
</dbReference>
<dbReference type="InterPro" id="IPR050659">
    <property type="entry name" value="Peptidase_M24B"/>
</dbReference>
<dbReference type="PANTHER" id="PTHR46112">
    <property type="entry name" value="AMINOPEPTIDASE"/>
    <property type="match status" value="1"/>
</dbReference>
<dbReference type="Pfam" id="PF00557">
    <property type="entry name" value="Peptidase_M24"/>
    <property type="match status" value="1"/>
</dbReference>
<dbReference type="EMBL" id="CP141614">
    <property type="protein sequence ID" value="WRP13622.1"/>
    <property type="molecule type" value="Genomic_DNA"/>
</dbReference>
<evidence type="ECO:0000313" key="3">
    <source>
        <dbReference type="Proteomes" id="UP001333102"/>
    </source>
</evidence>
<name>A0ABZ1BLE7_9FIRM</name>
<accession>A0ABZ1BLE7</accession>
<dbReference type="CDD" id="cd01066">
    <property type="entry name" value="APP_MetAP"/>
    <property type="match status" value="1"/>
</dbReference>